<organism evidence="2 3">
    <name type="scientific">Talaromyces pinophilus</name>
    <name type="common">Penicillium pinophilum</name>
    <dbReference type="NCBI Taxonomy" id="128442"/>
    <lineage>
        <taxon>Eukaryota</taxon>
        <taxon>Fungi</taxon>
        <taxon>Dikarya</taxon>
        <taxon>Ascomycota</taxon>
        <taxon>Pezizomycotina</taxon>
        <taxon>Eurotiomycetes</taxon>
        <taxon>Eurotiomycetidae</taxon>
        <taxon>Eurotiales</taxon>
        <taxon>Trichocomaceae</taxon>
        <taxon>Talaromyces</taxon>
        <taxon>Talaromyces sect. Talaromyces</taxon>
    </lineage>
</organism>
<keyword evidence="3" id="KW-1185">Reference proteome</keyword>
<gene>
    <name evidence="2" type="ORF">TCE0_018f06002</name>
</gene>
<evidence type="ECO:0000256" key="1">
    <source>
        <dbReference type="SAM" id="MobiDB-lite"/>
    </source>
</evidence>
<reference evidence="3" key="1">
    <citation type="journal article" date="2015" name="Genome Announc.">
        <title>Draft genome sequence of Talaromyces cellulolyticus strain Y-94, a source of lignocellulosic biomass-degrading enzymes.</title>
        <authorList>
            <person name="Fujii T."/>
            <person name="Koike H."/>
            <person name="Sawayama S."/>
            <person name="Yano S."/>
            <person name="Inoue H."/>
        </authorList>
    </citation>
    <scope>NUCLEOTIDE SEQUENCE [LARGE SCALE GENOMIC DNA]</scope>
    <source>
        <strain evidence="3">Y-94</strain>
    </source>
</reference>
<accession>A0A510NX73</accession>
<sequence>MKKRSSLLESLSLGSDRKSVEKTIDSPDRESVEEAIDDLYQKIHDISGSVLEDQHIAELPVRIFELDMTGQESENSTSESISCFKPMSDEVYKGYTIFEKEDASETIETLGEPYPGLDPIHVASGLSSELAWFVNCAHLNEIPRDEDGFMSTLGCLTGWLFQQSLYDYGIDVNYFHRIFNSRRTIPETRGKLLRVEALAILAAMKGRFQDARFKKHVVFPIMLFSFMGEYGRVIQAYYDGQDLVIRKSRLFSFRNSPATTLGLFVRHVANTPVGDTQRLPKQIPKQPKDCTVNSNVETDVHQESPKIYTNGLPKRRSIGIPVVSVPPRVKRKWHSVFHRDKKLTEYTGKRAIAQKS</sequence>
<feature type="compositionally biased region" description="Basic and acidic residues" evidence="1">
    <location>
        <begin position="15"/>
        <end position="30"/>
    </location>
</feature>
<evidence type="ECO:0000313" key="3">
    <source>
        <dbReference type="Proteomes" id="UP000053095"/>
    </source>
</evidence>
<dbReference type="AlphaFoldDB" id="A0A510NX73"/>
<proteinExistence type="predicted"/>
<evidence type="ECO:0000313" key="2">
    <source>
        <dbReference type="EMBL" id="GAM36703.1"/>
    </source>
</evidence>
<name>A0A510NX73_TALPI</name>
<feature type="region of interest" description="Disordered" evidence="1">
    <location>
        <begin position="1"/>
        <end position="30"/>
    </location>
</feature>
<dbReference type="Proteomes" id="UP000053095">
    <property type="component" value="Unassembled WGS sequence"/>
</dbReference>
<protein>
    <submittedName>
        <fullName evidence="2">Uncharacterized protein</fullName>
    </submittedName>
</protein>
<dbReference type="EMBL" id="DF933814">
    <property type="protein sequence ID" value="GAM36703.1"/>
    <property type="molecule type" value="Genomic_DNA"/>
</dbReference>